<keyword evidence="4" id="KW-1185">Reference proteome</keyword>
<evidence type="ECO:0000256" key="1">
    <source>
        <dbReference type="SAM" id="MobiDB-lite"/>
    </source>
</evidence>
<evidence type="ECO:0000313" key="3">
    <source>
        <dbReference type="EMBL" id="CAG2211400.1"/>
    </source>
</evidence>
<evidence type="ECO:0000313" key="4">
    <source>
        <dbReference type="Proteomes" id="UP000683360"/>
    </source>
</evidence>
<keyword evidence="2" id="KW-0812">Transmembrane</keyword>
<organism evidence="3 4">
    <name type="scientific">Mytilus edulis</name>
    <name type="common">Blue mussel</name>
    <dbReference type="NCBI Taxonomy" id="6550"/>
    <lineage>
        <taxon>Eukaryota</taxon>
        <taxon>Metazoa</taxon>
        <taxon>Spiralia</taxon>
        <taxon>Lophotrochozoa</taxon>
        <taxon>Mollusca</taxon>
        <taxon>Bivalvia</taxon>
        <taxon>Autobranchia</taxon>
        <taxon>Pteriomorphia</taxon>
        <taxon>Mytilida</taxon>
        <taxon>Mytiloidea</taxon>
        <taxon>Mytilidae</taxon>
        <taxon>Mytilinae</taxon>
        <taxon>Mytilus</taxon>
    </lineage>
</organism>
<feature type="region of interest" description="Disordered" evidence="1">
    <location>
        <begin position="48"/>
        <end position="69"/>
    </location>
</feature>
<accession>A0A8S3RT95</accession>
<protein>
    <submittedName>
        <fullName evidence="3">Uncharacterized protein</fullName>
    </submittedName>
</protein>
<keyword evidence="2" id="KW-1133">Transmembrane helix</keyword>
<comment type="caution">
    <text evidence="3">The sequence shown here is derived from an EMBL/GenBank/DDBJ whole genome shotgun (WGS) entry which is preliminary data.</text>
</comment>
<name>A0A8S3RT95_MYTED</name>
<keyword evidence="2" id="KW-0472">Membrane</keyword>
<reference evidence="3" key="1">
    <citation type="submission" date="2021-03" db="EMBL/GenBank/DDBJ databases">
        <authorList>
            <person name="Bekaert M."/>
        </authorList>
    </citation>
    <scope>NUCLEOTIDE SEQUENCE</scope>
</reference>
<sequence>MVCVVGKGHYMFDSEEYNTVKTLSINTISPDTYIAIIGRRLKTVLITDGQKPSAESTSDETPPEYENTSLANTTFSTEGLPAWVSSVISSTIDWFIYIIVTIIAVSEVFLTGNQNLRRRLETILQVINYLKKFTKQQFTSTTSGNSSITPTTN</sequence>
<evidence type="ECO:0000256" key="2">
    <source>
        <dbReference type="SAM" id="Phobius"/>
    </source>
</evidence>
<feature type="transmembrane region" description="Helical" evidence="2">
    <location>
        <begin position="94"/>
        <end position="112"/>
    </location>
</feature>
<proteinExistence type="predicted"/>
<dbReference type="EMBL" id="CAJPWZ010001261">
    <property type="protein sequence ID" value="CAG2211400.1"/>
    <property type="molecule type" value="Genomic_DNA"/>
</dbReference>
<dbReference type="AlphaFoldDB" id="A0A8S3RT95"/>
<gene>
    <name evidence="3" type="ORF">MEDL_25435</name>
</gene>
<dbReference type="Proteomes" id="UP000683360">
    <property type="component" value="Unassembled WGS sequence"/>
</dbReference>